<proteinExistence type="predicted"/>
<evidence type="ECO:0000313" key="2">
    <source>
        <dbReference type="EMBL" id="GMN58416.1"/>
    </source>
</evidence>
<accession>A0AA88J0D3</accession>
<feature type="compositionally biased region" description="Basic residues" evidence="1">
    <location>
        <begin position="34"/>
        <end position="43"/>
    </location>
</feature>
<evidence type="ECO:0000256" key="1">
    <source>
        <dbReference type="SAM" id="MobiDB-lite"/>
    </source>
</evidence>
<sequence>MLRGSDFGDFSGFEAEIEIDGAEAETGDSCHGFRNSRRKGNEK</sequence>
<gene>
    <name evidence="2" type="ORF">TIFTF001_027516</name>
</gene>
<dbReference type="Proteomes" id="UP001187192">
    <property type="component" value="Unassembled WGS sequence"/>
</dbReference>
<dbReference type="EMBL" id="BTGU01000078">
    <property type="protein sequence ID" value="GMN58416.1"/>
    <property type="molecule type" value="Genomic_DNA"/>
</dbReference>
<keyword evidence="3" id="KW-1185">Reference proteome</keyword>
<dbReference type="AlphaFoldDB" id="A0AA88J0D3"/>
<feature type="region of interest" description="Disordered" evidence="1">
    <location>
        <begin position="18"/>
        <end position="43"/>
    </location>
</feature>
<comment type="caution">
    <text evidence="2">The sequence shown here is derived from an EMBL/GenBank/DDBJ whole genome shotgun (WGS) entry which is preliminary data.</text>
</comment>
<protein>
    <submittedName>
        <fullName evidence="2">Uncharacterized protein</fullName>
    </submittedName>
</protein>
<evidence type="ECO:0000313" key="3">
    <source>
        <dbReference type="Proteomes" id="UP001187192"/>
    </source>
</evidence>
<organism evidence="2 3">
    <name type="scientific">Ficus carica</name>
    <name type="common">Common fig</name>
    <dbReference type="NCBI Taxonomy" id="3494"/>
    <lineage>
        <taxon>Eukaryota</taxon>
        <taxon>Viridiplantae</taxon>
        <taxon>Streptophyta</taxon>
        <taxon>Embryophyta</taxon>
        <taxon>Tracheophyta</taxon>
        <taxon>Spermatophyta</taxon>
        <taxon>Magnoliopsida</taxon>
        <taxon>eudicotyledons</taxon>
        <taxon>Gunneridae</taxon>
        <taxon>Pentapetalae</taxon>
        <taxon>rosids</taxon>
        <taxon>fabids</taxon>
        <taxon>Rosales</taxon>
        <taxon>Moraceae</taxon>
        <taxon>Ficeae</taxon>
        <taxon>Ficus</taxon>
    </lineage>
</organism>
<reference evidence="2" key="1">
    <citation type="submission" date="2023-07" db="EMBL/GenBank/DDBJ databases">
        <title>draft genome sequence of fig (Ficus carica).</title>
        <authorList>
            <person name="Takahashi T."/>
            <person name="Nishimura K."/>
        </authorList>
    </citation>
    <scope>NUCLEOTIDE SEQUENCE</scope>
</reference>
<name>A0AA88J0D3_FICCA</name>